<keyword evidence="1" id="KW-0479">Metal-binding</keyword>
<dbReference type="GO" id="GO:0000435">
    <property type="term" value="P:positive regulation of transcription from RNA polymerase II promoter by galactose"/>
    <property type="evidence" value="ECO:0007669"/>
    <property type="project" value="TreeGrafter"/>
</dbReference>
<sequence>MLPQEQSSGDGAASSANPALQNRRSLPRASHACQWCRQKKAKCDQQRPCSTCIKQNVDCVYGIRRRNGRKRNVQGQAREEILIGQVQSPLQRSSLSRQDETIQSETASRAQDSACLVFTPQPPSAHDEDVVGDVNRHTHGTEFYGTSSNFVLLNQLFAFARQHLPAGPASPEGRNGTSYLSPLSLSRNQSSSFQGDLGPLQAGASATEQNIAALPQKQISVINLLSNDETLSPLSRPKTPIYAANKRQTDFRCPALVSSRVRDRSEPGVEYGPSLDQDPSDRPAPINPVQMSQRRLEREYVRSYLNNLHHLHPMLDSPAFTARCEKEIWDAHNPLHRKKRLRHFSALYNIVVAIGALVAGSYIAQDFGRDIKICMEALAQPQGSIQPLTSQALSKVYFRKSRQLLGDVFEVCSLESAQTLLLMSLYCQNSHKPHACYMYCGQAVRTALAIGLANESVSTPLETRKAARRTWWCIYSHEIDMSCSSGRKDSLGKPHNYHIPLPLIEDQKSTSPVPPETENRSVAMTNEMVHFAAVLRRVSKELYHNSKGLTLSQKYTVSHELDLLLDDWKARLPEWLDFERVSFREEEWSGKQKLVLHLRYLNAKILIHRPFLAASPSRAELQTSRHVALCLDAARETTRVLYDAYAHRHYFRTWWYNSTYTLYAGMIVLYVIMLGQTAVPSSVLLNDVVKAQDILQSMEEAPVARRSADLLREGFEVAQTCIQHRQNPSGLPETNRDRLQPRLDTEDMTVDTENNISSALFSWNVPGSDSGPLLASIIDPNLLQDFTAGINTMPDLDLSTFPFDGFFDEDPHTRSAS</sequence>
<dbReference type="GO" id="GO:0000978">
    <property type="term" value="F:RNA polymerase II cis-regulatory region sequence-specific DNA binding"/>
    <property type="evidence" value="ECO:0007669"/>
    <property type="project" value="TreeGrafter"/>
</dbReference>
<feature type="compositionally biased region" description="Low complexity" evidence="5">
    <location>
        <begin position="180"/>
        <end position="192"/>
    </location>
</feature>
<evidence type="ECO:0000256" key="1">
    <source>
        <dbReference type="ARBA" id="ARBA00022723"/>
    </source>
</evidence>
<reference evidence="8" key="1">
    <citation type="journal article" date="2021" name="Nat. Commun.">
        <title>Genetic determinants of endophytism in the Arabidopsis root mycobiome.</title>
        <authorList>
            <person name="Mesny F."/>
            <person name="Miyauchi S."/>
            <person name="Thiergart T."/>
            <person name="Pickel B."/>
            <person name="Atanasova L."/>
            <person name="Karlsson M."/>
            <person name="Huettel B."/>
            <person name="Barry K.W."/>
            <person name="Haridas S."/>
            <person name="Chen C."/>
            <person name="Bauer D."/>
            <person name="Andreopoulos W."/>
            <person name="Pangilinan J."/>
            <person name="LaButti K."/>
            <person name="Riley R."/>
            <person name="Lipzen A."/>
            <person name="Clum A."/>
            <person name="Drula E."/>
            <person name="Henrissat B."/>
            <person name="Kohler A."/>
            <person name="Grigoriev I.V."/>
            <person name="Martin F.M."/>
            <person name="Hacquard S."/>
        </authorList>
    </citation>
    <scope>NUCLEOTIDE SEQUENCE</scope>
    <source>
        <strain evidence="8">MPI-SDFR-AT-0120</strain>
    </source>
</reference>
<dbReference type="GO" id="GO:0000981">
    <property type="term" value="F:DNA-binding transcription factor activity, RNA polymerase II-specific"/>
    <property type="evidence" value="ECO:0007669"/>
    <property type="project" value="InterPro"/>
</dbReference>
<feature type="region of interest" description="Disordered" evidence="5">
    <location>
        <begin position="167"/>
        <end position="201"/>
    </location>
</feature>
<dbReference type="CDD" id="cd12148">
    <property type="entry name" value="fungal_TF_MHR"/>
    <property type="match status" value="1"/>
</dbReference>
<dbReference type="GO" id="GO:0005634">
    <property type="term" value="C:nucleus"/>
    <property type="evidence" value="ECO:0007669"/>
    <property type="project" value="TreeGrafter"/>
</dbReference>
<dbReference type="SMART" id="SM00906">
    <property type="entry name" value="Fungal_trans"/>
    <property type="match status" value="1"/>
</dbReference>
<dbReference type="SUPFAM" id="SSF57701">
    <property type="entry name" value="Zn2/Cys6 DNA-binding domain"/>
    <property type="match status" value="1"/>
</dbReference>
<evidence type="ECO:0000256" key="5">
    <source>
        <dbReference type="SAM" id="MobiDB-lite"/>
    </source>
</evidence>
<dbReference type="GO" id="GO:0006351">
    <property type="term" value="P:DNA-templated transcription"/>
    <property type="evidence" value="ECO:0007669"/>
    <property type="project" value="InterPro"/>
</dbReference>
<name>A0A8K0QX19_9PLEO</name>
<evidence type="ECO:0000313" key="9">
    <source>
        <dbReference type="Proteomes" id="UP000813461"/>
    </source>
</evidence>
<dbReference type="InterPro" id="IPR051127">
    <property type="entry name" value="Fungal_SecMet_Regulators"/>
</dbReference>
<protein>
    <submittedName>
        <fullName evidence="8">Fungal-specific transcription factor domain-containing protein</fullName>
    </submittedName>
</protein>
<dbReference type="SMART" id="SM00066">
    <property type="entry name" value="GAL4"/>
    <property type="match status" value="1"/>
</dbReference>
<keyword evidence="2" id="KW-0805">Transcription regulation</keyword>
<dbReference type="PROSITE" id="PS00463">
    <property type="entry name" value="ZN2_CY6_FUNGAL_1"/>
    <property type="match status" value="1"/>
</dbReference>
<dbReference type="OrthoDB" id="2571985at2759"/>
<evidence type="ECO:0000256" key="3">
    <source>
        <dbReference type="ARBA" id="ARBA00023163"/>
    </source>
</evidence>
<accession>A0A8K0QX19</accession>
<feature type="region of interest" description="Disordered" evidence="5">
    <location>
        <begin position="89"/>
        <end position="108"/>
    </location>
</feature>
<evidence type="ECO:0000259" key="7">
    <source>
        <dbReference type="PROSITE" id="PS50048"/>
    </source>
</evidence>
<feature type="region of interest" description="Disordered" evidence="5">
    <location>
        <begin position="262"/>
        <end position="292"/>
    </location>
</feature>
<dbReference type="AlphaFoldDB" id="A0A8K0QX19"/>
<keyword evidence="4" id="KW-0539">Nucleus</keyword>
<dbReference type="PANTHER" id="PTHR47424">
    <property type="entry name" value="REGULATORY PROTEIN GAL4"/>
    <property type="match status" value="1"/>
</dbReference>
<dbReference type="InterPro" id="IPR036864">
    <property type="entry name" value="Zn2-C6_fun-type_DNA-bd_sf"/>
</dbReference>
<keyword evidence="6" id="KW-0812">Transmembrane</keyword>
<keyword evidence="6" id="KW-1133">Transmembrane helix</keyword>
<dbReference type="Gene3D" id="4.10.240.10">
    <property type="entry name" value="Zn(2)-C6 fungal-type DNA-binding domain"/>
    <property type="match status" value="1"/>
</dbReference>
<dbReference type="PANTHER" id="PTHR47424:SF15">
    <property type="entry name" value="ZN(II)2CYS6 TRANSCRIPTION FACTOR (EUROFUNG)"/>
    <property type="match status" value="1"/>
</dbReference>
<feature type="transmembrane region" description="Helical" evidence="6">
    <location>
        <begin position="346"/>
        <end position="364"/>
    </location>
</feature>
<feature type="domain" description="Zn(2)-C6 fungal-type" evidence="7">
    <location>
        <begin position="32"/>
        <end position="61"/>
    </location>
</feature>
<feature type="region of interest" description="Disordered" evidence="5">
    <location>
        <begin position="1"/>
        <end position="24"/>
    </location>
</feature>
<proteinExistence type="predicted"/>
<dbReference type="Pfam" id="PF04082">
    <property type="entry name" value="Fungal_trans"/>
    <property type="match status" value="1"/>
</dbReference>
<organism evidence="8 9">
    <name type="scientific">Paraphoma chrysanthemicola</name>
    <dbReference type="NCBI Taxonomy" id="798071"/>
    <lineage>
        <taxon>Eukaryota</taxon>
        <taxon>Fungi</taxon>
        <taxon>Dikarya</taxon>
        <taxon>Ascomycota</taxon>
        <taxon>Pezizomycotina</taxon>
        <taxon>Dothideomycetes</taxon>
        <taxon>Pleosporomycetidae</taxon>
        <taxon>Pleosporales</taxon>
        <taxon>Pleosporineae</taxon>
        <taxon>Phaeosphaeriaceae</taxon>
        <taxon>Paraphoma</taxon>
    </lineage>
</organism>
<evidence type="ECO:0000256" key="6">
    <source>
        <dbReference type="SAM" id="Phobius"/>
    </source>
</evidence>
<keyword evidence="6" id="KW-0472">Membrane</keyword>
<keyword evidence="3" id="KW-0804">Transcription</keyword>
<comment type="caution">
    <text evidence="8">The sequence shown here is derived from an EMBL/GenBank/DDBJ whole genome shotgun (WGS) entry which is preliminary data.</text>
</comment>
<dbReference type="Proteomes" id="UP000813461">
    <property type="component" value="Unassembled WGS sequence"/>
</dbReference>
<dbReference type="Pfam" id="PF00172">
    <property type="entry name" value="Zn_clus"/>
    <property type="match status" value="1"/>
</dbReference>
<dbReference type="EMBL" id="JAGMVJ010000021">
    <property type="protein sequence ID" value="KAH7074057.1"/>
    <property type="molecule type" value="Genomic_DNA"/>
</dbReference>
<gene>
    <name evidence="8" type="ORF">FB567DRAFT_188340</name>
</gene>
<keyword evidence="9" id="KW-1185">Reference proteome</keyword>
<evidence type="ECO:0000313" key="8">
    <source>
        <dbReference type="EMBL" id="KAH7074057.1"/>
    </source>
</evidence>
<dbReference type="InterPro" id="IPR007219">
    <property type="entry name" value="XnlR_reg_dom"/>
</dbReference>
<evidence type="ECO:0000256" key="2">
    <source>
        <dbReference type="ARBA" id="ARBA00023015"/>
    </source>
</evidence>
<dbReference type="InterPro" id="IPR001138">
    <property type="entry name" value="Zn2Cys6_DnaBD"/>
</dbReference>
<dbReference type="GO" id="GO:0008270">
    <property type="term" value="F:zinc ion binding"/>
    <property type="evidence" value="ECO:0007669"/>
    <property type="project" value="InterPro"/>
</dbReference>
<evidence type="ECO:0000256" key="4">
    <source>
        <dbReference type="ARBA" id="ARBA00023242"/>
    </source>
</evidence>
<dbReference type="PROSITE" id="PS50048">
    <property type="entry name" value="ZN2_CY6_FUNGAL_2"/>
    <property type="match status" value="1"/>
</dbReference>
<dbReference type="CDD" id="cd00067">
    <property type="entry name" value="GAL4"/>
    <property type="match status" value="1"/>
</dbReference>